<dbReference type="RefSeq" id="WP_342112783.1">
    <property type="nucleotide sequence ID" value="NZ_JBCAUN010000001.1"/>
</dbReference>
<comment type="function">
    <text evidence="7">Extracellular zinc metalloprotease.</text>
</comment>
<sequence length="401" mass="43056">MNRGNDTHDDIRSHTTTDAAGRRAVGMNDGAAGILEGTGGAHDGLGRIPRHHSIVPPYLLAAIAATDDPRFQNASQAAKVSLVRDGVRFDEPNPLTRNPQPRSARRRSATPGLPERTISDAQGRETLPGEVVRREGEPPTDDVSVNEAYDGLGATFELFWDVYARDSIDGKGLPLDATVHYGEQYDNAFWDGERMVFGDGDGEVFTRFTIAIDVIGHELTHGVTQFTANLVYEGQSGALNESVSDVFGSLVAQFAKRQTADQASWLIGEGLFTDEVQGVALRSLKAPGTAYDDDVLGKDPQPAHMRDYDDTTADNGGVHINSGIPNHAFYLVATAIGGAAWEKAGQIWYDALTGDDLAARADFSRFAKVTTDAAARRYGDDAPETDAVRAAWLAVGVVADE</sequence>
<evidence type="ECO:0000259" key="10">
    <source>
        <dbReference type="Pfam" id="PF02868"/>
    </source>
</evidence>
<comment type="subcellular location">
    <subcellularLocation>
        <location evidence="7">Secreted</location>
    </subcellularLocation>
</comment>
<evidence type="ECO:0000313" key="12">
    <source>
        <dbReference type="Proteomes" id="UP001425155"/>
    </source>
</evidence>
<comment type="caution">
    <text evidence="11">The sequence shown here is derived from an EMBL/GenBank/DDBJ whole genome shotgun (WGS) entry which is preliminary data.</text>
</comment>
<dbReference type="Gene3D" id="1.10.390.10">
    <property type="entry name" value="Neutral Protease Domain 2"/>
    <property type="match status" value="1"/>
</dbReference>
<comment type="similarity">
    <text evidence="1 7">Belongs to the peptidase M4 family.</text>
</comment>
<comment type="cofactor">
    <cofactor evidence="7">
        <name>Zn(2+)</name>
        <dbReference type="ChEBI" id="CHEBI:29105"/>
    </cofactor>
</comment>
<evidence type="ECO:0000256" key="3">
    <source>
        <dbReference type="ARBA" id="ARBA00022723"/>
    </source>
</evidence>
<evidence type="ECO:0000256" key="7">
    <source>
        <dbReference type="RuleBase" id="RU366073"/>
    </source>
</evidence>
<dbReference type="SUPFAM" id="SSF55486">
    <property type="entry name" value="Metalloproteases ('zincins'), catalytic domain"/>
    <property type="match status" value="1"/>
</dbReference>
<evidence type="ECO:0000313" key="11">
    <source>
        <dbReference type="EMBL" id="MEN1946333.1"/>
    </source>
</evidence>
<accession>A0ABU9W2W9</accession>
<proteinExistence type="inferred from homology"/>
<dbReference type="PANTHER" id="PTHR43579">
    <property type="match status" value="1"/>
</dbReference>
<organism evidence="11 12">
    <name type="scientific">Leifsonia stereocauli</name>
    <dbReference type="NCBI Taxonomy" id="3134136"/>
    <lineage>
        <taxon>Bacteria</taxon>
        <taxon>Bacillati</taxon>
        <taxon>Actinomycetota</taxon>
        <taxon>Actinomycetes</taxon>
        <taxon>Micrococcales</taxon>
        <taxon>Microbacteriaceae</taxon>
        <taxon>Leifsonia</taxon>
    </lineage>
</organism>
<keyword evidence="7" id="KW-0964">Secreted</keyword>
<dbReference type="InterPro" id="IPR052759">
    <property type="entry name" value="Metalloprotease_M4"/>
</dbReference>
<dbReference type="EMBL" id="JBCLVG010000001">
    <property type="protein sequence ID" value="MEN1946333.1"/>
    <property type="molecule type" value="Genomic_DNA"/>
</dbReference>
<evidence type="ECO:0000256" key="5">
    <source>
        <dbReference type="ARBA" id="ARBA00022833"/>
    </source>
</evidence>
<dbReference type="InterPro" id="IPR027268">
    <property type="entry name" value="Peptidase_M4/M1_CTD_sf"/>
</dbReference>
<keyword evidence="12" id="KW-1185">Reference proteome</keyword>
<evidence type="ECO:0000256" key="8">
    <source>
        <dbReference type="SAM" id="MobiDB-lite"/>
    </source>
</evidence>
<feature type="compositionally biased region" description="Basic and acidic residues" evidence="8">
    <location>
        <begin position="1"/>
        <end position="15"/>
    </location>
</feature>
<dbReference type="InterPro" id="IPR001570">
    <property type="entry name" value="Peptidase_M4_C_domain"/>
</dbReference>
<keyword evidence="6 7" id="KW-0482">Metalloprotease</keyword>
<dbReference type="CDD" id="cd09597">
    <property type="entry name" value="M4_TLP"/>
    <property type="match status" value="1"/>
</dbReference>
<dbReference type="Pfam" id="PF01447">
    <property type="entry name" value="Peptidase_M4"/>
    <property type="match status" value="1"/>
</dbReference>
<evidence type="ECO:0000256" key="4">
    <source>
        <dbReference type="ARBA" id="ARBA00022801"/>
    </source>
</evidence>
<dbReference type="PANTHER" id="PTHR43579:SF1">
    <property type="entry name" value="NEUTRAL METALLOPROTEINASE"/>
    <property type="match status" value="1"/>
</dbReference>
<reference evidence="11 12" key="1">
    <citation type="submission" date="2024-03" db="EMBL/GenBank/DDBJ databases">
        <title>YIM 134122 draft genome.</title>
        <authorList>
            <person name="Zuo S."/>
            <person name="Xiong L."/>
        </authorList>
    </citation>
    <scope>NUCLEOTIDE SEQUENCE [LARGE SCALE GENOMIC DNA]</scope>
    <source>
        <strain evidence="11 12">YIM 134122</strain>
    </source>
</reference>
<dbReference type="PRINTS" id="PR00730">
    <property type="entry name" value="THERMOLYSIN"/>
</dbReference>
<keyword evidence="3" id="KW-0479">Metal-binding</keyword>
<keyword evidence="4 7" id="KW-0378">Hydrolase</keyword>
<dbReference type="Proteomes" id="UP001425155">
    <property type="component" value="Unassembled WGS sequence"/>
</dbReference>
<evidence type="ECO:0000256" key="1">
    <source>
        <dbReference type="ARBA" id="ARBA00009388"/>
    </source>
</evidence>
<name>A0ABU9W2W9_9MICO</name>
<dbReference type="EC" id="3.4.24.-" evidence="7"/>
<keyword evidence="2 7" id="KW-0645">Protease</keyword>
<feature type="domain" description="Peptidase M4" evidence="9">
    <location>
        <begin position="147"/>
        <end position="225"/>
    </location>
</feature>
<feature type="domain" description="Peptidase M4 C-terminal" evidence="10">
    <location>
        <begin position="228"/>
        <end position="397"/>
    </location>
</feature>
<keyword evidence="5 7" id="KW-0862">Zinc</keyword>
<dbReference type="Pfam" id="PF02868">
    <property type="entry name" value="Peptidase_M4_C"/>
    <property type="match status" value="1"/>
</dbReference>
<feature type="region of interest" description="Disordered" evidence="8">
    <location>
        <begin position="88"/>
        <end position="127"/>
    </location>
</feature>
<evidence type="ECO:0000256" key="6">
    <source>
        <dbReference type="ARBA" id="ARBA00023049"/>
    </source>
</evidence>
<protein>
    <recommendedName>
        <fullName evidence="7">Neutral metalloproteinase</fullName>
        <ecNumber evidence="7">3.4.24.-</ecNumber>
    </recommendedName>
</protein>
<dbReference type="InterPro" id="IPR013856">
    <property type="entry name" value="Peptidase_M4_domain"/>
</dbReference>
<dbReference type="Gene3D" id="3.10.170.10">
    <property type="match status" value="1"/>
</dbReference>
<evidence type="ECO:0000256" key="2">
    <source>
        <dbReference type="ARBA" id="ARBA00022670"/>
    </source>
</evidence>
<gene>
    <name evidence="11" type="ORF">WJX64_07245</name>
</gene>
<dbReference type="InterPro" id="IPR023612">
    <property type="entry name" value="Peptidase_M4"/>
</dbReference>
<evidence type="ECO:0000259" key="9">
    <source>
        <dbReference type="Pfam" id="PF01447"/>
    </source>
</evidence>
<feature type="region of interest" description="Disordered" evidence="8">
    <location>
        <begin position="1"/>
        <end position="25"/>
    </location>
</feature>